<dbReference type="PATRIC" id="fig|1354272.4.peg.1559"/>
<sequence>MNILLTSAGRRTYLVDYFKDALIESQGKVFAANSTFTYAMTHADSYIITPEIYSNNYIDFLLQYCKENNINVIISLFDIDLPILAKNKQKFLDIGVNIIVSSPNVIDICNDKWKTYLFLVERNISTPKTFLSLPAVHEAIENKILELPLIIKPRWGMGSIGIYKAETIDEINIFYKKVKNEIQSTYLKYESALDIEKSVLIQQYISGNEYGLEIINDLDGNYITTFCKQKVAMRSGETDQALTINNPALHKLGELLSRELGHVCILDSDCLEENGKFYILEMNARFGGQYPFSHLAGAHIPKQIIEWISNGQTKNEYVTIKENVLCCKDIKPTIIKNEY</sequence>
<evidence type="ECO:0000256" key="2">
    <source>
        <dbReference type="PROSITE-ProRule" id="PRU00409"/>
    </source>
</evidence>
<keyword evidence="2" id="KW-0067">ATP-binding</keyword>
<evidence type="ECO:0000313" key="4">
    <source>
        <dbReference type="EMBL" id="OAT52673.1"/>
    </source>
</evidence>
<dbReference type="InterPro" id="IPR048764">
    <property type="entry name" value="PylC_N"/>
</dbReference>
<evidence type="ECO:0000313" key="5">
    <source>
        <dbReference type="Proteomes" id="UP000078224"/>
    </source>
</evidence>
<comment type="caution">
    <text evidence="4">The sequence shown here is derived from an EMBL/GenBank/DDBJ whole genome shotgun (WGS) entry which is preliminary data.</text>
</comment>
<dbReference type="NCBIfam" id="NF009404">
    <property type="entry name" value="PRK12767.1-3"/>
    <property type="match status" value="1"/>
</dbReference>
<dbReference type="Gene3D" id="3.30.470.20">
    <property type="entry name" value="ATP-grasp fold, B domain"/>
    <property type="match status" value="1"/>
</dbReference>
<dbReference type="InterPro" id="IPR003806">
    <property type="entry name" value="ATP-grasp_PylC-type"/>
</dbReference>
<reference evidence="4 5" key="1">
    <citation type="submission" date="2016-04" db="EMBL/GenBank/DDBJ databases">
        <title>ATOL: Assembling a taxonomically balanced genome-scale reconstruction of the evolutionary history of the Enterobacteriaceae.</title>
        <authorList>
            <person name="Plunkett G.III."/>
            <person name="Neeno-Eckwall E.C."/>
            <person name="Glasner J.D."/>
            <person name="Perna N.T."/>
        </authorList>
    </citation>
    <scope>NUCLEOTIDE SEQUENCE [LARGE SCALE GENOMIC DNA]</scope>
    <source>
        <strain evidence="4 5">ATCC 35613</strain>
    </source>
</reference>
<dbReference type="GO" id="GO:0009432">
    <property type="term" value="P:SOS response"/>
    <property type="evidence" value="ECO:0007669"/>
    <property type="project" value="TreeGrafter"/>
</dbReference>
<dbReference type="RefSeq" id="WP_068908274.1">
    <property type="nucleotide sequence ID" value="NZ_LXEW01000022.1"/>
</dbReference>
<keyword evidence="1" id="KW-0464">Manganese</keyword>
<dbReference type="SUPFAM" id="SSF56059">
    <property type="entry name" value="Glutathione synthetase ATP-binding domain-like"/>
    <property type="match status" value="1"/>
</dbReference>
<dbReference type="InterPro" id="IPR011761">
    <property type="entry name" value="ATP-grasp"/>
</dbReference>
<dbReference type="EMBL" id="LXEW01000022">
    <property type="protein sequence ID" value="OAT52673.1"/>
    <property type="molecule type" value="Genomic_DNA"/>
</dbReference>
<feature type="domain" description="ATP-grasp" evidence="3">
    <location>
        <begin position="116"/>
        <end position="309"/>
    </location>
</feature>
<name>A0A1B7JXM6_9GAMM</name>
<dbReference type="OrthoDB" id="9765608at2"/>
<keyword evidence="2" id="KW-0547">Nucleotide-binding</keyword>
<dbReference type="GO" id="GO:0018169">
    <property type="term" value="F:ribosomal S6-glutamic acid ligase activity"/>
    <property type="evidence" value="ECO:0007669"/>
    <property type="project" value="TreeGrafter"/>
</dbReference>
<gene>
    <name evidence="4" type="ORF">M998_1535</name>
</gene>
<accession>A0A1B7JXM6</accession>
<dbReference type="GO" id="GO:0005524">
    <property type="term" value="F:ATP binding"/>
    <property type="evidence" value="ECO:0007669"/>
    <property type="project" value="UniProtKB-UniRule"/>
</dbReference>
<dbReference type="PANTHER" id="PTHR21621">
    <property type="entry name" value="RIBOSOMAL PROTEIN S6 MODIFICATION PROTEIN"/>
    <property type="match status" value="1"/>
</dbReference>
<dbReference type="GO" id="GO:0046872">
    <property type="term" value="F:metal ion binding"/>
    <property type="evidence" value="ECO:0007669"/>
    <property type="project" value="InterPro"/>
</dbReference>
<dbReference type="AlphaFoldDB" id="A0A1B7JXM6"/>
<dbReference type="Gene3D" id="3.40.50.20">
    <property type="match status" value="1"/>
</dbReference>
<dbReference type="Pfam" id="PF21360">
    <property type="entry name" value="PylC-like_N"/>
    <property type="match status" value="1"/>
</dbReference>
<protein>
    <submittedName>
        <fullName evidence="4">ATP-grasp enzyme-like protein</fullName>
    </submittedName>
</protein>
<evidence type="ECO:0000256" key="1">
    <source>
        <dbReference type="ARBA" id="ARBA00023211"/>
    </source>
</evidence>
<dbReference type="InterPro" id="IPR013815">
    <property type="entry name" value="ATP_grasp_subdomain_1"/>
</dbReference>
<dbReference type="GO" id="GO:0005737">
    <property type="term" value="C:cytoplasm"/>
    <property type="evidence" value="ECO:0007669"/>
    <property type="project" value="TreeGrafter"/>
</dbReference>
<organism evidence="4 5">
    <name type="scientific">Providencia heimbachae ATCC 35613</name>
    <dbReference type="NCBI Taxonomy" id="1354272"/>
    <lineage>
        <taxon>Bacteria</taxon>
        <taxon>Pseudomonadati</taxon>
        <taxon>Pseudomonadota</taxon>
        <taxon>Gammaproteobacteria</taxon>
        <taxon>Enterobacterales</taxon>
        <taxon>Morganellaceae</taxon>
        <taxon>Providencia</taxon>
    </lineage>
</organism>
<evidence type="ECO:0000259" key="3">
    <source>
        <dbReference type="PROSITE" id="PS50975"/>
    </source>
</evidence>
<dbReference type="Gene3D" id="3.30.1490.20">
    <property type="entry name" value="ATP-grasp fold, A domain"/>
    <property type="match status" value="1"/>
</dbReference>
<dbReference type="PROSITE" id="PS50975">
    <property type="entry name" value="ATP_GRASP"/>
    <property type="match status" value="1"/>
</dbReference>
<dbReference type="Pfam" id="PF02655">
    <property type="entry name" value="ATP-grasp_3"/>
    <property type="match status" value="1"/>
</dbReference>
<dbReference type="Proteomes" id="UP000078224">
    <property type="component" value="Unassembled WGS sequence"/>
</dbReference>
<dbReference type="PANTHER" id="PTHR21621:SF0">
    <property type="entry name" value="BETA-CITRYLGLUTAMATE SYNTHASE B-RELATED"/>
    <property type="match status" value="1"/>
</dbReference>
<keyword evidence="5" id="KW-1185">Reference proteome</keyword>
<proteinExistence type="predicted"/>